<dbReference type="HAMAP" id="MF_00316">
    <property type="entry name" value="MobA"/>
    <property type="match status" value="1"/>
</dbReference>
<feature type="binding site" evidence="8">
    <location>
        <begin position="12"/>
        <end position="14"/>
    </location>
    <ligand>
        <name>GTP</name>
        <dbReference type="ChEBI" id="CHEBI:37565"/>
    </ligand>
</feature>
<dbReference type="GO" id="GO:0016779">
    <property type="term" value="F:nucleotidyltransferase activity"/>
    <property type="evidence" value="ECO:0007669"/>
    <property type="project" value="UniProtKB-KW"/>
</dbReference>
<keyword evidence="11" id="KW-1185">Reference proteome</keyword>
<feature type="binding site" evidence="8">
    <location>
        <position position="97"/>
    </location>
    <ligand>
        <name>GTP</name>
        <dbReference type="ChEBI" id="CHEBI:37565"/>
    </ligand>
</feature>
<keyword evidence="3 8" id="KW-0479">Metal-binding</keyword>
<comment type="domain">
    <text evidence="8">The N-terminal domain determines nucleotide recognition and specific binding, while the C-terminal domain determines the specific binding to the target protein.</text>
</comment>
<accession>A0ABT5XYW5</accession>
<feature type="domain" description="MobA-like NTP transferase" evidence="9">
    <location>
        <begin position="9"/>
        <end position="161"/>
    </location>
</feature>
<sequence length="195" mass="21578">MLTPANIPGIVLSGGKSTRMGMDKAFLELDGKPFISHILETVQQCVEDVFVVSNNQKLDELGITRFPDLVPGLGPVGGIHTGLSHSKTEFNLVVACDTPFLTQDTIRYLIEGIDEEHDAFIVQCEGVQMPLIGIYRKSCLPFFSQAIDEKKLGLQKLLAKLKTKIIVLPKSHTKSIWNINTPSDFKAIENLEKET</sequence>
<feature type="binding site" evidence="8">
    <location>
        <position position="68"/>
    </location>
    <ligand>
        <name>GTP</name>
        <dbReference type="ChEBI" id="CHEBI:37565"/>
    </ligand>
</feature>
<keyword evidence="5 8" id="KW-0460">Magnesium</keyword>
<comment type="catalytic activity">
    <reaction evidence="8">
        <text>Mo-molybdopterin + GTP + H(+) = Mo-molybdopterin guanine dinucleotide + diphosphate</text>
        <dbReference type="Rhea" id="RHEA:34243"/>
        <dbReference type="ChEBI" id="CHEBI:15378"/>
        <dbReference type="ChEBI" id="CHEBI:33019"/>
        <dbReference type="ChEBI" id="CHEBI:37565"/>
        <dbReference type="ChEBI" id="CHEBI:71302"/>
        <dbReference type="ChEBI" id="CHEBI:71310"/>
        <dbReference type="EC" id="2.7.7.77"/>
    </reaction>
</comment>
<dbReference type="CDD" id="cd02503">
    <property type="entry name" value="MobA"/>
    <property type="match status" value="1"/>
</dbReference>
<evidence type="ECO:0000256" key="8">
    <source>
        <dbReference type="HAMAP-Rule" id="MF_00316"/>
    </source>
</evidence>
<comment type="subcellular location">
    <subcellularLocation>
        <location evidence="8">Cytoplasm</location>
    </subcellularLocation>
</comment>
<dbReference type="InterPro" id="IPR025877">
    <property type="entry name" value="MobA-like_NTP_Trfase"/>
</dbReference>
<comment type="cofactor">
    <cofactor evidence="8">
        <name>Mg(2+)</name>
        <dbReference type="ChEBI" id="CHEBI:18420"/>
    </cofactor>
</comment>
<comment type="caution">
    <text evidence="8">Lacks conserved residue(s) required for the propagation of feature annotation.</text>
</comment>
<keyword evidence="1 8" id="KW-0963">Cytoplasm</keyword>
<dbReference type="Pfam" id="PF12804">
    <property type="entry name" value="NTP_transf_3"/>
    <property type="match status" value="1"/>
</dbReference>
<comment type="function">
    <text evidence="8">Transfers a GMP moiety from GTP to Mo-molybdopterin (Mo-MPT) cofactor (Moco or molybdenum cofactor) to form Mo-molybdopterin guanine dinucleotide (Mo-MGD) cofactor.</text>
</comment>
<keyword evidence="7 8" id="KW-0501">Molybdenum cofactor biosynthesis</keyword>
<evidence type="ECO:0000256" key="6">
    <source>
        <dbReference type="ARBA" id="ARBA00023134"/>
    </source>
</evidence>
<evidence type="ECO:0000256" key="3">
    <source>
        <dbReference type="ARBA" id="ARBA00022723"/>
    </source>
</evidence>
<evidence type="ECO:0000313" key="11">
    <source>
        <dbReference type="Proteomes" id="UP001221366"/>
    </source>
</evidence>
<feature type="binding site" evidence="8">
    <location>
        <position position="97"/>
    </location>
    <ligand>
        <name>Mg(2+)</name>
        <dbReference type="ChEBI" id="CHEBI:18420"/>
    </ligand>
</feature>
<dbReference type="RefSeq" id="WP_275615621.1">
    <property type="nucleotide sequence ID" value="NZ_JARFVB010000004.1"/>
</dbReference>
<name>A0ABT5XYW5_9FLAO</name>
<dbReference type="PANTHER" id="PTHR19136">
    <property type="entry name" value="MOLYBDENUM COFACTOR GUANYLYLTRANSFERASE"/>
    <property type="match status" value="1"/>
</dbReference>
<comment type="caution">
    <text evidence="10">The sequence shown here is derived from an EMBL/GenBank/DDBJ whole genome shotgun (WGS) entry which is preliminary data.</text>
</comment>
<comment type="similarity">
    <text evidence="8">Belongs to the MobA family.</text>
</comment>
<evidence type="ECO:0000313" key="10">
    <source>
        <dbReference type="EMBL" id="MDF0716388.1"/>
    </source>
</evidence>
<dbReference type="InterPro" id="IPR029044">
    <property type="entry name" value="Nucleotide-diphossugar_trans"/>
</dbReference>
<dbReference type="EMBL" id="JARFVB010000004">
    <property type="protein sequence ID" value="MDF0716388.1"/>
    <property type="molecule type" value="Genomic_DNA"/>
</dbReference>
<keyword evidence="2 8" id="KW-0808">Transferase</keyword>
<evidence type="ECO:0000256" key="1">
    <source>
        <dbReference type="ARBA" id="ARBA00022490"/>
    </source>
</evidence>
<dbReference type="EC" id="2.7.7.77" evidence="8"/>
<feature type="binding site" evidence="8">
    <location>
        <position position="24"/>
    </location>
    <ligand>
        <name>GTP</name>
        <dbReference type="ChEBI" id="CHEBI:37565"/>
    </ligand>
</feature>
<dbReference type="Proteomes" id="UP001221366">
    <property type="component" value="Unassembled WGS sequence"/>
</dbReference>
<reference evidence="10 11" key="1">
    <citation type="submission" date="2023-03" db="EMBL/GenBank/DDBJ databases">
        <title>Muricauda XX sp. nov. and Muricauda XXX sp. nov., two novel species isolated from Okinawa Trough.</title>
        <authorList>
            <person name="Cao W."/>
            <person name="Deng X."/>
        </authorList>
    </citation>
    <scope>NUCLEOTIDE SEQUENCE [LARGE SCALE GENOMIC DNA]</scope>
    <source>
        <strain evidence="10 11">334s03</strain>
    </source>
</reference>
<proteinExistence type="inferred from homology"/>
<protein>
    <recommendedName>
        <fullName evidence="8">Probable molybdenum cofactor guanylyltransferase</fullName>
        <shortName evidence="8">MoCo guanylyltransferase</shortName>
        <ecNumber evidence="8">2.7.7.77</ecNumber>
    </recommendedName>
    <alternativeName>
        <fullName evidence="8">GTP:molybdopterin guanylyltransferase</fullName>
    </alternativeName>
    <alternativeName>
        <fullName evidence="8">Mo-MPT guanylyltransferase</fullName>
    </alternativeName>
    <alternativeName>
        <fullName evidence="8">Molybdopterin guanylyltransferase</fullName>
    </alternativeName>
    <alternativeName>
        <fullName evidence="8">Molybdopterin-guanine dinucleotide synthase</fullName>
        <shortName evidence="8">MGD synthase</shortName>
    </alternativeName>
</protein>
<keyword evidence="4 8" id="KW-0547">Nucleotide-binding</keyword>
<evidence type="ECO:0000256" key="2">
    <source>
        <dbReference type="ARBA" id="ARBA00022679"/>
    </source>
</evidence>
<evidence type="ECO:0000256" key="5">
    <source>
        <dbReference type="ARBA" id="ARBA00022842"/>
    </source>
</evidence>
<dbReference type="Gene3D" id="3.90.550.10">
    <property type="entry name" value="Spore Coat Polysaccharide Biosynthesis Protein SpsA, Chain A"/>
    <property type="match status" value="1"/>
</dbReference>
<gene>
    <name evidence="8" type="primary">mobA</name>
    <name evidence="10" type="ORF">PY092_09530</name>
</gene>
<organism evidence="10 11">
    <name type="scientific">Flagellimonas yonaguniensis</name>
    <dbReference type="NCBI Taxonomy" id="3031325"/>
    <lineage>
        <taxon>Bacteria</taxon>
        <taxon>Pseudomonadati</taxon>
        <taxon>Bacteroidota</taxon>
        <taxon>Flavobacteriia</taxon>
        <taxon>Flavobacteriales</taxon>
        <taxon>Flavobacteriaceae</taxon>
        <taxon>Flagellimonas</taxon>
    </lineage>
</organism>
<dbReference type="InterPro" id="IPR013482">
    <property type="entry name" value="Molybde_CF_guanTrfase"/>
</dbReference>
<dbReference type="PANTHER" id="PTHR19136:SF81">
    <property type="entry name" value="MOLYBDENUM COFACTOR GUANYLYLTRANSFERASE"/>
    <property type="match status" value="1"/>
</dbReference>
<evidence type="ECO:0000259" key="9">
    <source>
        <dbReference type="Pfam" id="PF12804"/>
    </source>
</evidence>
<evidence type="ECO:0000256" key="4">
    <source>
        <dbReference type="ARBA" id="ARBA00022741"/>
    </source>
</evidence>
<dbReference type="SUPFAM" id="SSF53448">
    <property type="entry name" value="Nucleotide-diphospho-sugar transferases"/>
    <property type="match status" value="1"/>
</dbReference>
<evidence type="ECO:0000256" key="7">
    <source>
        <dbReference type="ARBA" id="ARBA00023150"/>
    </source>
</evidence>
<keyword evidence="10" id="KW-0548">Nucleotidyltransferase</keyword>
<keyword evidence="6 8" id="KW-0342">GTP-binding</keyword>